<dbReference type="AlphaFoldDB" id="A0AAN9I7L9"/>
<keyword evidence="4" id="KW-1185">Reference proteome</keyword>
<reference evidence="3 4" key="1">
    <citation type="submission" date="2024-01" db="EMBL/GenBank/DDBJ databases">
        <title>The genomes of 5 underutilized Papilionoideae crops provide insights into root nodulation and disease resistanc.</title>
        <authorList>
            <person name="Yuan L."/>
        </authorList>
    </citation>
    <scope>NUCLEOTIDE SEQUENCE [LARGE SCALE GENOMIC DNA]</scope>
    <source>
        <strain evidence="3">ZHUSHIDOU_FW_LH</strain>
        <tissue evidence="3">Leaf</tissue>
    </source>
</reference>
<dbReference type="Pfam" id="PF08387">
    <property type="entry name" value="FBD"/>
    <property type="match status" value="1"/>
</dbReference>
<dbReference type="InterPro" id="IPR050232">
    <property type="entry name" value="FBL13/AtMIF1-like"/>
</dbReference>
<evidence type="ECO:0000313" key="4">
    <source>
        <dbReference type="Proteomes" id="UP001372338"/>
    </source>
</evidence>
<gene>
    <name evidence="3" type="ORF">RIF29_20575</name>
</gene>
<dbReference type="PANTHER" id="PTHR31900:SF34">
    <property type="entry name" value="EMB|CAB62440.1-RELATED"/>
    <property type="match status" value="1"/>
</dbReference>
<protein>
    <recommendedName>
        <fullName evidence="5">F-box protein</fullName>
    </recommendedName>
</protein>
<dbReference type="Proteomes" id="UP001372338">
    <property type="component" value="Unassembled WGS sequence"/>
</dbReference>
<dbReference type="EMBL" id="JAYWIO010000004">
    <property type="protein sequence ID" value="KAK7267894.1"/>
    <property type="molecule type" value="Genomic_DNA"/>
</dbReference>
<dbReference type="InterPro" id="IPR055357">
    <property type="entry name" value="LRR_At1g61320_AtMIF1"/>
</dbReference>
<evidence type="ECO:0008006" key="5">
    <source>
        <dbReference type="Google" id="ProtNLM"/>
    </source>
</evidence>
<proteinExistence type="predicted"/>
<dbReference type="InterPro" id="IPR006566">
    <property type="entry name" value="FBD"/>
</dbReference>
<evidence type="ECO:0000313" key="3">
    <source>
        <dbReference type="EMBL" id="KAK7267894.1"/>
    </source>
</evidence>
<accession>A0AAN9I7L9</accession>
<evidence type="ECO:0000259" key="1">
    <source>
        <dbReference type="Pfam" id="PF08387"/>
    </source>
</evidence>
<comment type="caution">
    <text evidence="3">The sequence shown here is derived from an EMBL/GenBank/DDBJ whole genome shotgun (WGS) entry which is preliminary data.</text>
</comment>
<feature type="domain" description="At1g61320/AtMIF1 LRR" evidence="2">
    <location>
        <begin position="121"/>
        <end position="226"/>
    </location>
</feature>
<name>A0AAN9I7L9_CROPI</name>
<dbReference type="PANTHER" id="PTHR31900">
    <property type="entry name" value="F-BOX/RNI SUPERFAMILY PROTEIN-RELATED"/>
    <property type="match status" value="1"/>
</dbReference>
<dbReference type="Pfam" id="PF23622">
    <property type="entry name" value="LRR_At1g61320_AtMIF1"/>
    <property type="match status" value="1"/>
</dbReference>
<dbReference type="InterPro" id="IPR032675">
    <property type="entry name" value="LRR_dom_sf"/>
</dbReference>
<evidence type="ECO:0000259" key="2">
    <source>
        <dbReference type="Pfam" id="PF23622"/>
    </source>
</evidence>
<organism evidence="3 4">
    <name type="scientific">Crotalaria pallida</name>
    <name type="common">Smooth rattlebox</name>
    <name type="synonym">Crotalaria striata</name>
    <dbReference type="NCBI Taxonomy" id="3830"/>
    <lineage>
        <taxon>Eukaryota</taxon>
        <taxon>Viridiplantae</taxon>
        <taxon>Streptophyta</taxon>
        <taxon>Embryophyta</taxon>
        <taxon>Tracheophyta</taxon>
        <taxon>Spermatophyta</taxon>
        <taxon>Magnoliopsida</taxon>
        <taxon>eudicotyledons</taxon>
        <taxon>Gunneridae</taxon>
        <taxon>Pentapetalae</taxon>
        <taxon>rosids</taxon>
        <taxon>fabids</taxon>
        <taxon>Fabales</taxon>
        <taxon>Fabaceae</taxon>
        <taxon>Papilionoideae</taxon>
        <taxon>50 kb inversion clade</taxon>
        <taxon>genistoids sensu lato</taxon>
        <taxon>core genistoids</taxon>
        <taxon>Crotalarieae</taxon>
        <taxon>Crotalaria</taxon>
    </lineage>
</organism>
<dbReference type="SUPFAM" id="SSF52047">
    <property type="entry name" value="RNI-like"/>
    <property type="match status" value="1"/>
</dbReference>
<sequence>MATNIDMLLELNEAPLLVLILSFLLFKEAARTCILSKQWKDIWKQTMSIEFNELFFVKHGQQYDDETLQAQRNTLSSQALWKTSKGKMLSRLDFSDPNWDEITSDENHDALFELPNHVYENRSIKTLKLYSCSFVLHGLLKFEALKEVSLGWFEVRFHTLRTLLSTCTTIENLSLKKCWNLEHFDMMLYGVKLGLRRLVIDNCDLDHNYIIFKAPNLKFFKYSRVVGSFEMQVNKHVMEEAEVDFALMPNFDEFGNQLYKLLEDLYPVRVLTMHHREWCGFRLLLNSCPMLEKLTLEIDPQIILQGYEAHFHVDFKKFWHGPLIVQKCLKNTMKVVEVNRFRRTRGEFTILQYIIQTKKVLQKMNIDVAKMSISKESLNWLGYTTLRSRRLQMICR</sequence>
<dbReference type="Gene3D" id="3.80.10.10">
    <property type="entry name" value="Ribonuclease Inhibitor"/>
    <property type="match status" value="1"/>
</dbReference>
<feature type="domain" description="FBD" evidence="1">
    <location>
        <begin position="325"/>
        <end position="366"/>
    </location>
</feature>